<comment type="similarity">
    <text evidence="1">Belongs to the ATP-dependent AMP-binding enzyme family.</text>
</comment>
<keyword evidence="6" id="KW-1185">Reference proteome</keyword>
<dbReference type="PANTHER" id="PTHR43201:SF5">
    <property type="entry name" value="MEDIUM-CHAIN ACYL-COA LIGASE ACSF2, MITOCHONDRIAL"/>
    <property type="match status" value="1"/>
</dbReference>
<dbReference type="InterPro" id="IPR045851">
    <property type="entry name" value="AMP-bd_C_sf"/>
</dbReference>
<keyword evidence="2 5" id="KW-0436">Ligase</keyword>
<evidence type="ECO:0000259" key="4">
    <source>
        <dbReference type="Pfam" id="PF13193"/>
    </source>
</evidence>
<evidence type="ECO:0000313" key="5">
    <source>
        <dbReference type="EMBL" id="SJZ56905.1"/>
    </source>
</evidence>
<protein>
    <submittedName>
        <fullName evidence="5">Acyl-CoA synthetase (AMP-forming)/AMP-acid ligase II</fullName>
    </submittedName>
</protein>
<feature type="domain" description="AMP-dependent synthetase/ligase" evidence="3">
    <location>
        <begin position="46"/>
        <end position="387"/>
    </location>
</feature>
<evidence type="ECO:0000313" key="6">
    <source>
        <dbReference type="Proteomes" id="UP000190121"/>
    </source>
</evidence>
<evidence type="ECO:0000259" key="3">
    <source>
        <dbReference type="Pfam" id="PF00501"/>
    </source>
</evidence>
<dbReference type="GO" id="GO:0006631">
    <property type="term" value="P:fatty acid metabolic process"/>
    <property type="evidence" value="ECO:0007669"/>
    <property type="project" value="TreeGrafter"/>
</dbReference>
<sequence>MSTTAKTHSIFQALIKLQFITPKGLYRWTKSLLSEGTTLMALLRFSALTYPHQTAIISDEKQLSYSDLYREATHLALQLQAHYHLRAGQRVGLLCRNHTMAVLLLPALSRLGVHTHLLNTEMGREQLDTLLRKEKGYDLLILDENLREKSLSNTPPTPTASIESLEKLLQQAPLPHGKLPRIRRGGELTVLTGGSSGHYKAAARRPSTTQFLPPLLALLRQIGIHHYRNVYIALPLYHGFGLATLITSLVMGKEVLLTRHFDTEQALRAIHRYRIEAIPLVPVMLSRMLQSTPSSEALSSLRCIICGGDRLERELVREAHERLGSVVYNLYGTSEAGFFLLATPEDLDRHTETTLGRPIRGVRCKLEGIAPDGTGTLWVRSGWAMQGRSHQWQATGDLMRCNAEGYYFYQGRADQMIVSGGENVYPEVVERTIVAHPQVFTAKVFPIPHPSFGKVLAAHVECYDKEHPLSEEELREWLRVRLARAEMPHRITFGTIQLLETGKRRHNT</sequence>
<dbReference type="InterPro" id="IPR025110">
    <property type="entry name" value="AMP-bd_C"/>
</dbReference>
<dbReference type="InterPro" id="IPR000873">
    <property type="entry name" value="AMP-dep_synth/lig_dom"/>
</dbReference>
<accession>A0A1T4LQD8</accession>
<dbReference type="InterPro" id="IPR042099">
    <property type="entry name" value="ANL_N_sf"/>
</dbReference>
<dbReference type="SUPFAM" id="SSF56801">
    <property type="entry name" value="Acetyl-CoA synthetase-like"/>
    <property type="match status" value="1"/>
</dbReference>
<feature type="domain" description="AMP-binding enzyme C-terminal" evidence="4">
    <location>
        <begin position="429"/>
        <end position="494"/>
    </location>
</feature>
<gene>
    <name evidence="5" type="ORF">SAMN02745171_00484</name>
</gene>
<dbReference type="EMBL" id="FUXE01000004">
    <property type="protein sequence ID" value="SJZ56905.1"/>
    <property type="molecule type" value="Genomic_DNA"/>
</dbReference>
<dbReference type="RefSeq" id="WP_078736444.1">
    <property type="nucleotide sequence ID" value="NZ_FUXE01000004.1"/>
</dbReference>
<dbReference type="Pfam" id="PF13193">
    <property type="entry name" value="AMP-binding_C"/>
    <property type="match status" value="1"/>
</dbReference>
<name>A0A1T4LQD8_9PORP</name>
<dbReference type="Gene3D" id="3.40.50.12780">
    <property type="entry name" value="N-terminal domain of ligase-like"/>
    <property type="match status" value="1"/>
</dbReference>
<organism evidence="5 6">
    <name type="scientific">Porphyromonas circumdentaria</name>
    <dbReference type="NCBI Taxonomy" id="29524"/>
    <lineage>
        <taxon>Bacteria</taxon>
        <taxon>Pseudomonadati</taxon>
        <taxon>Bacteroidota</taxon>
        <taxon>Bacteroidia</taxon>
        <taxon>Bacteroidales</taxon>
        <taxon>Porphyromonadaceae</taxon>
        <taxon>Porphyromonas</taxon>
    </lineage>
</organism>
<dbReference type="Proteomes" id="UP000190121">
    <property type="component" value="Unassembled WGS sequence"/>
</dbReference>
<dbReference type="PANTHER" id="PTHR43201">
    <property type="entry name" value="ACYL-COA SYNTHETASE"/>
    <property type="match status" value="1"/>
</dbReference>
<dbReference type="STRING" id="29524.SAMN02745171_00484"/>
<reference evidence="6" key="1">
    <citation type="submission" date="2017-02" db="EMBL/GenBank/DDBJ databases">
        <authorList>
            <person name="Varghese N."/>
            <person name="Submissions S."/>
        </authorList>
    </citation>
    <scope>NUCLEOTIDE SEQUENCE [LARGE SCALE GENOMIC DNA]</scope>
    <source>
        <strain evidence="6">ATCC 51356</strain>
    </source>
</reference>
<dbReference type="AlphaFoldDB" id="A0A1T4LQD8"/>
<evidence type="ECO:0000256" key="2">
    <source>
        <dbReference type="ARBA" id="ARBA00022598"/>
    </source>
</evidence>
<dbReference type="CDD" id="cd04433">
    <property type="entry name" value="AFD_class_I"/>
    <property type="match status" value="1"/>
</dbReference>
<dbReference type="OrthoDB" id="9765680at2"/>
<dbReference type="Gene3D" id="3.30.300.30">
    <property type="match status" value="1"/>
</dbReference>
<proteinExistence type="inferred from homology"/>
<dbReference type="Pfam" id="PF00501">
    <property type="entry name" value="AMP-binding"/>
    <property type="match status" value="1"/>
</dbReference>
<dbReference type="GO" id="GO:0031956">
    <property type="term" value="F:medium-chain fatty acid-CoA ligase activity"/>
    <property type="evidence" value="ECO:0007669"/>
    <property type="project" value="TreeGrafter"/>
</dbReference>
<evidence type="ECO:0000256" key="1">
    <source>
        <dbReference type="ARBA" id="ARBA00006432"/>
    </source>
</evidence>